<evidence type="ECO:0000256" key="2">
    <source>
        <dbReference type="ARBA" id="ARBA00004429"/>
    </source>
</evidence>
<dbReference type="SMART" id="SM00388">
    <property type="entry name" value="HisKA"/>
    <property type="match status" value="1"/>
</dbReference>
<evidence type="ECO:0000256" key="5">
    <source>
        <dbReference type="ARBA" id="ARBA00022519"/>
    </source>
</evidence>
<comment type="subcellular location">
    <subcellularLocation>
        <location evidence="2">Cell inner membrane</location>
        <topology evidence="2">Multi-pass membrane protein</topology>
    </subcellularLocation>
</comment>
<keyword evidence="9" id="KW-0547">Nucleotide-binding</keyword>
<keyword evidence="13" id="KW-0902">Two-component regulatory system</keyword>
<evidence type="ECO:0000256" key="7">
    <source>
        <dbReference type="ARBA" id="ARBA00022679"/>
    </source>
</evidence>
<evidence type="ECO:0000256" key="9">
    <source>
        <dbReference type="ARBA" id="ARBA00022741"/>
    </source>
</evidence>
<keyword evidence="19" id="KW-1185">Reference proteome</keyword>
<evidence type="ECO:0000256" key="1">
    <source>
        <dbReference type="ARBA" id="ARBA00000085"/>
    </source>
</evidence>
<keyword evidence="11 18" id="KW-0067">ATP-binding</keyword>
<evidence type="ECO:0000256" key="15">
    <source>
        <dbReference type="SAM" id="Phobius"/>
    </source>
</evidence>
<dbReference type="CDD" id="cd00082">
    <property type="entry name" value="HisKA"/>
    <property type="match status" value="1"/>
</dbReference>
<evidence type="ECO:0000256" key="13">
    <source>
        <dbReference type="ARBA" id="ARBA00023012"/>
    </source>
</evidence>
<dbReference type="RefSeq" id="WP_263075767.1">
    <property type="nucleotide sequence ID" value="NZ_CP089977.1"/>
</dbReference>
<dbReference type="Gene3D" id="3.30.565.10">
    <property type="entry name" value="Histidine kinase-like ATPase, C-terminal domain"/>
    <property type="match status" value="1"/>
</dbReference>
<keyword evidence="8 15" id="KW-0812">Transmembrane</keyword>
<accession>A0ABY6F2G9</accession>
<dbReference type="InterPro" id="IPR036890">
    <property type="entry name" value="HATPase_C_sf"/>
</dbReference>
<dbReference type="InterPro" id="IPR003660">
    <property type="entry name" value="HAMP_dom"/>
</dbReference>
<comment type="catalytic activity">
    <reaction evidence="1">
        <text>ATP + protein L-histidine = ADP + protein N-phospho-L-histidine.</text>
        <dbReference type="EC" id="2.7.13.3"/>
    </reaction>
</comment>
<evidence type="ECO:0000256" key="4">
    <source>
        <dbReference type="ARBA" id="ARBA00022475"/>
    </source>
</evidence>
<gene>
    <name evidence="18" type="ORF">LU297_06660</name>
</gene>
<organism evidence="18 19">
    <name type="scientific">Moraxella nasicaprae</name>
    <dbReference type="NCBI Taxonomy" id="2904122"/>
    <lineage>
        <taxon>Bacteria</taxon>
        <taxon>Pseudomonadati</taxon>
        <taxon>Pseudomonadota</taxon>
        <taxon>Gammaproteobacteria</taxon>
        <taxon>Moraxellales</taxon>
        <taxon>Moraxellaceae</taxon>
        <taxon>Moraxella</taxon>
    </lineage>
</organism>
<keyword evidence="12 15" id="KW-1133">Transmembrane helix</keyword>
<evidence type="ECO:0000256" key="3">
    <source>
        <dbReference type="ARBA" id="ARBA00012438"/>
    </source>
</evidence>
<feature type="transmembrane region" description="Helical" evidence="15">
    <location>
        <begin position="163"/>
        <end position="183"/>
    </location>
</feature>
<dbReference type="Gene3D" id="1.10.287.130">
    <property type="match status" value="1"/>
</dbReference>
<dbReference type="SMART" id="SM00304">
    <property type="entry name" value="HAMP"/>
    <property type="match status" value="1"/>
</dbReference>
<name>A0ABY6F2G9_9GAMM</name>
<protein>
    <recommendedName>
        <fullName evidence="3">histidine kinase</fullName>
        <ecNumber evidence="3">2.7.13.3</ecNumber>
    </recommendedName>
</protein>
<evidence type="ECO:0000256" key="11">
    <source>
        <dbReference type="ARBA" id="ARBA00022840"/>
    </source>
</evidence>
<dbReference type="InterPro" id="IPR003661">
    <property type="entry name" value="HisK_dim/P_dom"/>
</dbReference>
<keyword evidence="14 15" id="KW-0472">Membrane</keyword>
<dbReference type="CDD" id="cd06225">
    <property type="entry name" value="HAMP"/>
    <property type="match status" value="1"/>
</dbReference>
<feature type="domain" description="Histidine kinase" evidence="16">
    <location>
        <begin position="245"/>
        <end position="447"/>
    </location>
</feature>
<proteinExistence type="predicted"/>
<dbReference type="GO" id="GO:0005524">
    <property type="term" value="F:ATP binding"/>
    <property type="evidence" value="ECO:0007669"/>
    <property type="project" value="UniProtKB-KW"/>
</dbReference>
<dbReference type="PANTHER" id="PTHR44936">
    <property type="entry name" value="SENSOR PROTEIN CREC"/>
    <property type="match status" value="1"/>
</dbReference>
<dbReference type="Proteomes" id="UP001063782">
    <property type="component" value="Chromosome"/>
</dbReference>
<dbReference type="SUPFAM" id="SSF47384">
    <property type="entry name" value="Homodimeric domain of signal transducing histidine kinase"/>
    <property type="match status" value="1"/>
</dbReference>
<keyword evidence="4" id="KW-1003">Cell membrane</keyword>
<dbReference type="EC" id="2.7.13.3" evidence="3"/>
<evidence type="ECO:0000259" key="16">
    <source>
        <dbReference type="PROSITE" id="PS50109"/>
    </source>
</evidence>
<reference evidence="18" key="1">
    <citation type="submission" date="2021-12" db="EMBL/GenBank/DDBJ databases">
        <title>taxonomy of Moraxella sp. ZY201224.</title>
        <authorList>
            <person name="Li F."/>
        </authorList>
    </citation>
    <scope>NUCLEOTIDE SEQUENCE</scope>
    <source>
        <strain evidence="18">ZY201224</strain>
    </source>
</reference>
<feature type="domain" description="HAMP" evidence="17">
    <location>
        <begin position="184"/>
        <end position="237"/>
    </location>
</feature>
<dbReference type="SUPFAM" id="SSF55874">
    <property type="entry name" value="ATPase domain of HSP90 chaperone/DNA topoisomerase II/histidine kinase"/>
    <property type="match status" value="1"/>
</dbReference>
<evidence type="ECO:0000256" key="14">
    <source>
        <dbReference type="ARBA" id="ARBA00023136"/>
    </source>
</evidence>
<dbReference type="Pfam" id="PF02518">
    <property type="entry name" value="HATPase_c"/>
    <property type="match status" value="1"/>
</dbReference>
<dbReference type="Pfam" id="PF00672">
    <property type="entry name" value="HAMP"/>
    <property type="match status" value="1"/>
</dbReference>
<dbReference type="PRINTS" id="PR00344">
    <property type="entry name" value="BCTRLSENSOR"/>
</dbReference>
<dbReference type="InterPro" id="IPR004358">
    <property type="entry name" value="Sig_transdc_His_kin-like_C"/>
</dbReference>
<feature type="transmembrane region" description="Helical" evidence="15">
    <location>
        <begin position="21"/>
        <end position="43"/>
    </location>
</feature>
<evidence type="ECO:0000313" key="18">
    <source>
        <dbReference type="EMBL" id="UXZ04282.1"/>
    </source>
</evidence>
<evidence type="ECO:0000256" key="12">
    <source>
        <dbReference type="ARBA" id="ARBA00022989"/>
    </source>
</evidence>
<dbReference type="InterPro" id="IPR003594">
    <property type="entry name" value="HATPase_dom"/>
</dbReference>
<evidence type="ECO:0000256" key="8">
    <source>
        <dbReference type="ARBA" id="ARBA00022692"/>
    </source>
</evidence>
<dbReference type="PROSITE" id="PS50885">
    <property type="entry name" value="HAMP"/>
    <property type="match status" value="1"/>
</dbReference>
<keyword evidence="5" id="KW-0997">Cell inner membrane</keyword>
<evidence type="ECO:0000259" key="17">
    <source>
        <dbReference type="PROSITE" id="PS50885"/>
    </source>
</evidence>
<dbReference type="PROSITE" id="PS50109">
    <property type="entry name" value="HIS_KIN"/>
    <property type="match status" value="1"/>
</dbReference>
<evidence type="ECO:0000256" key="10">
    <source>
        <dbReference type="ARBA" id="ARBA00022777"/>
    </source>
</evidence>
<keyword evidence="7" id="KW-0808">Transferase</keyword>
<evidence type="ECO:0000256" key="6">
    <source>
        <dbReference type="ARBA" id="ARBA00022553"/>
    </source>
</evidence>
<dbReference type="PANTHER" id="PTHR44936:SF5">
    <property type="entry name" value="SENSOR HISTIDINE KINASE ENVZ"/>
    <property type="match status" value="1"/>
</dbReference>
<sequence>MNKKTNATLGKFRHRLHSNTLRTVVVVFFIVFVSVWLSLWLFWRSLYLPELKNHASYLASEIRLLTTADDRWYDKPLVVEWLKRNTHIEIIDDPNEFPDVNDKLIISHVTQILADQISADLGREVEVYFKFKPTPKLWIHDSANPKIWIREPMMFYSQYSTGVLFGFVIGLPLLTILTILILVRGLNRPLKKLEKAASDYIEQGYATTLPTQTGPNEIRQVNTAFNQLFTTLNQSQKERMIMLAGISHDLRTPLTRMRLTAEMLPDEFFREGLVYDIDDMDAILEQFISFMKDGSDEAVRPTDLETIFKEIMIQFSGTRFIYESTVNQSVPVRPLSIKRLIINLVNNAIRYGEQPIHLLASIAPPNDDSQYPMLILCVKDEGEGVAEDQLERIMHPFERGESARTVQGSGLGLAIVSRIARLHQGTVEAVNHPNGGLQVCVKIPLKSIAFQDDSLEETLG</sequence>
<keyword evidence="10" id="KW-0418">Kinase</keyword>
<dbReference type="InterPro" id="IPR036097">
    <property type="entry name" value="HisK_dim/P_sf"/>
</dbReference>
<dbReference type="Pfam" id="PF00512">
    <property type="entry name" value="HisKA"/>
    <property type="match status" value="1"/>
</dbReference>
<dbReference type="EMBL" id="CP089977">
    <property type="protein sequence ID" value="UXZ04282.1"/>
    <property type="molecule type" value="Genomic_DNA"/>
</dbReference>
<evidence type="ECO:0000313" key="19">
    <source>
        <dbReference type="Proteomes" id="UP001063782"/>
    </source>
</evidence>
<dbReference type="InterPro" id="IPR005467">
    <property type="entry name" value="His_kinase_dom"/>
</dbReference>
<keyword evidence="6" id="KW-0597">Phosphoprotein</keyword>
<dbReference type="SMART" id="SM00387">
    <property type="entry name" value="HATPase_c"/>
    <property type="match status" value="1"/>
</dbReference>
<dbReference type="InterPro" id="IPR050980">
    <property type="entry name" value="2C_sensor_his_kinase"/>
</dbReference>